<dbReference type="Proteomes" id="UP000018144">
    <property type="component" value="Unassembled WGS sequence"/>
</dbReference>
<accession>U4LBT2</accession>
<feature type="compositionally biased region" description="Basic and acidic residues" evidence="1">
    <location>
        <begin position="286"/>
        <end position="300"/>
    </location>
</feature>
<dbReference type="AlphaFoldDB" id="U4LBT2"/>
<keyword evidence="3" id="KW-1185">Reference proteome</keyword>
<protein>
    <submittedName>
        <fullName evidence="2">Uncharacterized protein</fullName>
    </submittedName>
</protein>
<dbReference type="OrthoDB" id="10367211at2759"/>
<dbReference type="EMBL" id="HF935279">
    <property type="protein sequence ID" value="CCX29569.1"/>
    <property type="molecule type" value="Genomic_DNA"/>
</dbReference>
<proteinExistence type="predicted"/>
<organism evidence="2 3">
    <name type="scientific">Pyronema omphalodes (strain CBS 100304)</name>
    <name type="common">Pyronema confluens</name>
    <dbReference type="NCBI Taxonomy" id="1076935"/>
    <lineage>
        <taxon>Eukaryota</taxon>
        <taxon>Fungi</taxon>
        <taxon>Dikarya</taxon>
        <taxon>Ascomycota</taxon>
        <taxon>Pezizomycotina</taxon>
        <taxon>Pezizomycetes</taxon>
        <taxon>Pezizales</taxon>
        <taxon>Pyronemataceae</taxon>
        <taxon>Pyronema</taxon>
    </lineage>
</organism>
<evidence type="ECO:0000313" key="2">
    <source>
        <dbReference type="EMBL" id="CCX29569.1"/>
    </source>
</evidence>
<evidence type="ECO:0000256" key="1">
    <source>
        <dbReference type="SAM" id="MobiDB-lite"/>
    </source>
</evidence>
<sequence length="315" mass="36041">MAPLNPAQIYGPTSHPQLDYLPNNRVLYHKDRTTPRFSLPNGIPTVYDEFGVGLPYITPPLRMKAMHMGDQAGGPHRCVEHHVHRFRLSGRYCYCNSDGDEGGGHERDGHRDGHNEYICIYECPGTPAVPGKVGTGQKCTQSTQSDSPQGCPRISCAFERRGWVKGPRCIPENTTPTTNQSMIVGDRIKECLNCTRKAWLWCAEGDCMTRLCPNCVMEECTRDSGAVTVVRERHAGISEEEMRMMEEEEKLRREWERLQELGEGAEQDYHQRAKIWERQQGEVERQQREFNRHQQEERFEWSPGMEGRLGSGGYL</sequence>
<evidence type="ECO:0000313" key="3">
    <source>
        <dbReference type="Proteomes" id="UP000018144"/>
    </source>
</evidence>
<reference evidence="2 3" key="1">
    <citation type="journal article" date="2013" name="PLoS Genet.">
        <title>The genome and development-dependent transcriptomes of Pyronema confluens: a window into fungal evolution.</title>
        <authorList>
            <person name="Traeger S."/>
            <person name="Altegoer F."/>
            <person name="Freitag M."/>
            <person name="Gabaldon T."/>
            <person name="Kempken F."/>
            <person name="Kumar A."/>
            <person name="Marcet-Houben M."/>
            <person name="Poggeler S."/>
            <person name="Stajich J.E."/>
            <person name="Nowrousian M."/>
        </authorList>
    </citation>
    <scope>NUCLEOTIDE SEQUENCE [LARGE SCALE GENOMIC DNA]</scope>
    <source>
        <strain evidence="3">CBS 100304</strain>
        <tissue evidence="2">Vegetative mycelium</tissue>
    </source>
</reference>
<name>U4LBT2_PYROM</name>
<feature type="region of interest" description="Disordered" evidence="1">
    <location>
        <begin position="286"/>
        <end position="315"/>
    </location>
</feature>
<gene>
    <name evidence="2" type="ORF">PCON_05640</name>
</gene>